<dbReference type="PANTHER" id="PTHR37421">
    <property type="entry name" value="UPF0260 PROTEIN YCGN"/>
    <property type="match status" value="1"/>
</dbReference>
<accession>A0A2K9LQU6</accession>
<dbReference type="OrthoDB" id="9786855at2"/>
<dbReference type="Pfam" id="PF03692">
    <property type="entry name" value="CxxCxxCC"/>
    <property type="match status" value="1"/>
</dbReference>
<dbReference type="KEGG" id="kak:Kalk_20500"/>
<gene>
    <name evidence="2" type="ORF">Kalk_20500</name>
</gene>
<protein>
    <recommendedName>
        <fullName evidence="1">UPF0260 protein Kalk_20500</fullName>
    </recommendedName>
</protein>
<dbReference type="PIRSF" id="PIRSF006173">
    <property type="entry name" value="UCP006173"/>
    <property type="match status" value="1"/>
</dbReference>
<evidence type="ECO:0000313" key="2">
    <source>
        <dbReference type="EMBL" id="AUM14663.1"/>
    </source>
</evidence>
<evidence type="ECO:0000313" key="3">
    <source>
        <dbReference type="Proteomes" id="UP000235116"/>
    </source>
</evidence>
<dbReference type="InterPro" id="IPR008228">
    <property type="entry name" value="UCP006173"/>
</dbReference>
<dbReference type="NCBIfam" id="NF003507">
    <property type="entry name" value="PRK05170.2-5"/>
    <property type="match status" value="1"/>
</dbReference>
<dbReference type="EMBL" id="CP022684">
    <property type="protein sequence ID" value="AUM14663.1"/>
    <property type="molecule type" value="Genomic_DNA"/>
</dbReference>
<dbReference type="HAMAP" id="MF_00676">
    <property type="entry name" value="UPF0260"/>
    <property type="match status" value="1"/>
</dbReference>
<dbReference type="RefSeq" id="WP_101896036.1">
    <property type="nucleotide sequence ID" value="NZ_CP022684.1"/>
</dbReference>
<organism evidence="2 3">
    <name type="scientific">Ketobacter alkanivorans</name>
    <dbReference type="NCBI Taxonomy" id="1917421"/>
    <lineage>
        <taxon>Bacteria</taxon>
        <taxon>Pseudomonadati</taxon>
        <taxon>Pseudomonadota</taxon>
        <taxon>Gammaproteobacteria</taxon>
        <taxon>Pseudomonadales</taxon>
        <taxon>Ketobacteraceae</taxon>
        <taxon>Ketobacter</taxon>
    </lineage>
</organism>
<sequence>MNKRFWEHKSLEQMNQEEWESLCDGCALCCLQKLEDEDSGEVYYTRLACRLLDIESGLCRNYPNRFNLVDDCVKVSIEDKQHFHWMPFTCAYRALAEGRGLQDWHPLISGDRESVHKAGISVRGRAIPDQGIPDHDWEDHIIHWVKH</sequence>
<comment type="similarity">
    <text evidence="1">Belongs to the UPF0260 family.</text>
</comment>
<name>A0A2K9LQU6_9GAMM</name>
<dbReference type="InterPro" id="IPR005358">
    <property type="entry name" value="Puta_zinc/iron-chelating_dom"/>
</dbReference>
<keyword evidence="3" id="KW-1185">Reference proteome</keyword>
<dbReference type="AlphaFoldDB" id="A0A2K9LQU6"/>
<dbReference type="PANTHER" id="PTHR37421:SF1">
    <property type="entry name" value="UPF0260 PROTEIN YCGN"/>
    <property type="match status" value="1"/>
</dbReference>
<dbReference type="Proteomes" id="UP000235116">
    <property type="component" value="Chromosome"/>
</dbReference>
<evidence type="ECO:0000256" key="1">
    <source>
        <dbReference type="HAMAP-Rule" id="MF_00676"/>
    </source>
</evidence>
<dbReference type="NCBIfam" id="NF003501">
    <property type="entry name" value="PRK05170.1-5"/>
    <property type="match status" value="1"/>
</dbReference>
<reference evidence="3" key="1">
    <citation type="submission" date="2017-08" db="EMBL/GenBank/DDBJ databases">
        <title>Direct submision.</title>
        <authorList>
            <person name="Kim S.-J."/>
            <person name="Rhee S.-K."/>
        </authorList>
    </citation>
    <scope>NUCLEOTIDE SEQUENCE [LARGE SCALE GENOMIC DNA]</scope>
    <source>
        <strain evidence="3">GI5</strain>
    </source>
</reference>
<proteinExistence type="inferred from homology"/>